<protein>
    <recommendedName>
        <fullName evidence="5">LPXTG-motif cell wall anchor domain-containing protein</fullName>
    </recommendedName>
</protein>
<sequence>MQRLLSILAFLVASTWAYAQSTTPAVPSAEEAGTSGDGWLYAWIAIGTIVVAFGIYLFLRRGGRARM</sequence>
<keyword evidence="1" id="KW-1133">Transmembrane helix</keyword>
<organism evidence="3 4">
    <name type="scientific">Microvirga guangxiensis</name>
    <dbReference type="NCBI Taxonomy" id="549386"/>
    <lineage>
        <taxon>Bacteria</taxon>
        <taxon>Pseudomonadati</taxon>
        <taxon>Pseudomonadota</taxon>
        <taxon>Alphaproteobacteria</taxon>
        <taxon>Hyphomicrobiales</taxon>
        <taxon>Methylobacteriaceae</taxon>
        <taxon>Microvirga</taxon>
    </lineage>
</organism>
<evidence type="ECO:0008006" key="5">
    <source>
        <dbReference type="Google" id="ProtNLM"/>
    </source>
</evidence>
<name>A0A1G5J3C3_9HYPH</name>
<accession>A0A1G5J3C3</accession>
<evidence type="ECO:0000313" key="3">
    <source>
        <dbReference type="EMBL" id="SCY82782.1"/>
    </source>
</evidence>
<dbReference type="STRING" id="549386.SAMN02927923_02483"/>
<feature type="transmembrane region" description="Helical" evidence="1">
    <location>
        <begin position="38"/>
        <end position="59"/>
    </location>
</feature>
<feature type="chain" id="PRO_5011545457" description="LPXTG-motif cell wall anchor domain-containing protein" evidence="2">
    <location>
        <begin position="20"/>
        <end position="67"/>
    </location>
</feature>
<gene>
    <name evidence="3" type="ORF">SAMN02927923_02483</name>
</gene>
<keyword evidence="1" id="KW-0472">Membrane</keyword>
<keyword evidence="2" id="KW-0732">Signal</keyword>
<dbReference type="RefSeq" id="WP_139165493.1">
    <property type="nucleotide sequence ID" value="NZ_FMVJ01000006.1"/>
</dbReference>
<keyword evidence="4" id="KW-1185">Reference proteome</keyword>
<dbReference type="OrthoDB" id="9954511at2"/>
<evidence type="ECO:0000313" key="4">
    <source>
        <dbReference type="Proteomes" id="UP000199569"/>
    </source>
</evidence>
<feature type="signal peptide" evidence="2">
    <location>
        <begin position="1"/>
        <end position="19"/>
    </location>
</feature>
<dbReference type="Proteomes" id="UP000199569">
    <property type="component" value="Unassembled WGS sequence"/>
</dbReference>
<dbReference type="AlphaFoldDB" id="A0A1G5J3C3"/>
<reference evidence="3 4" key="1">
    <citation type="submission" date="2016-10" db="EMBL/GenBank/DDBJ databases">
        <authorList>
            <person name="de Groot N.N."/>
        </authorList>
    </citation>
    <scope>NUCLEOTIDE SEQUENCE [LARGE SCALE GENOMIC DNA]</scope>
    <source>
        <strain evidence="3 4">CGMCC 1.7666</strain>
    </source>
</reference>
<evidence type="ECO:0000256" key="2">
    <source>
        <dbReference type="SAM" id="SignalP"/>
    </source>
</evidence>
<dbReference type="EMBL" id="FMVJ01000006">
    <property type="protein sequence ID" value="SCY82782.1"/>
    <property type="molecule type" value="Genomic_DNA"/>
</dbReference>
<evidence type="ECO:0000256" key="1">
    <source>
        <dbReference type="SAM" id="Phobius"/>
    </source>
</evidence>
<keyword evidence="1" id="KW-0812">Transmembrane</keyword>
<proteinExistence type="predicted"/>